<keyword evidence="1" id="KW-0863">Zinc-finger</keyword>
<reference evidence="4" key="1">
    <citation type="submission" date="2021-02" db="EMBL/GenBank/DDBJ databases">
        <authorList>
            <person name="Dougan E. K."/>
            <person name="Rhodes N."/>
            <person name="Thang M."/>
            <person name="Chan C."/>
        </authorList>
    </citation>
    <scope>NUCLEOTIDE SEQUENCE</scope>
</reference>
<feature type="compositionally biased region" description="Low complexity" evidence="2">
    <location>
        <begin position="234"/>
        <end position="257"/>
    </location>
</feature>
<protein>
    <recommendedName>
        <fullName evidence="3">RING-type domain-containing protein</fullName>
    </recommendedName>
</protein>
<evidence type="ECO:0000256" key="1">
    <source>
        <dbReference type="PROSITE-ProRule" id="PRU00175"/>
    </source>
</evidence>
<dbReference type="Gene3D" id="3.30.40.10">
    <property type="entry name" value="Zinc/RING finger domain, C3HC4 (zinc finger)"/>
    <property type="match status" value="1"/>
</dbReference>
<evidence type="ECO:0000313" key="5">
    <source>
        <dbReference type="Proteomes" id="UP000654075"/>
    </source>
</evidence>
<keyword evidence="5" id="KW-1185">Reference proteome</keyword>
<comment type="caution">
    <text evidence="4">The sequence shown here is derived from an EMBL/GenBank/DDBJ whole genome shotgun (WGS) entry which is preliminary data.</text>
</comment>
<keyword evidence="1" id="KW-0862">Zinc</keyword>
<evidence type="ECO:0000256" key="2">
    <source>
        <dbReference type="SAM" id="MobiDB-lite"/>
    </source>
</evidence>
<dbReference type="GO" id="GO:0008270">
    <property type="term" value="F:zinc ion binding"/>
    <property type="evidence" value="ECO:0007669"/>
    <property type="project" value="UniProtKB-KW"/>
</dbReference>
<dbReference type="PROSITE" id="PS50089">
    <property type="entry name" value="ZF_RING_2"/>
    <property type="match status" value="1"/>
</dbReference>
<feature type="domain" description="RING-type" evidence="3">
    <location>
        <begin position="325"/>
        <end position="394"/>
    </location>
</feature>
<organism evidence="4 5">
    <name type="scientific">Polarella glacialis</name>
    <name type="common">Dinoflagellate</name>
    <dbReference type="NCBI Taxonomy" id="89957"/>
    <lineage>
        <taxon>Eukaryota</taxon>
        <taxon>Sar</taxon>
        <taxon>Alveolata</taxon>
        <taxon>Dinophyceae</taxon>
        <taxon>Suessiales</taxon>
        <taxon>Suessiaceae</taxon>
        <taxon>Polarella</taxon>
    </lineage>
</organism>
<name>A0A813HGR3_POLGL</name>
<dbReference type="AlphaFoldDB" id="A0A813HGR3"/>
<keyword evidence="1" id="KW-0479">Metal-binding</keyword>
<feature type="compositionally biased region" description="Basic and acidic residues" evidence="2">
    <location>
        <begin position="9"/>
        <end position="24"/>
    </location>
</feature>
<dbReference type="OrthoDB" id="8062037at2759"/>
<evidence type="ECO:0000313" key="4">
    <source>
        <dbReference type="EMBL" id="CAE8636698.1"/>
    </source>
</evidence>
<accession>A0A813HGR3</accession>
<proteinExistence type="predicted"/>
<dbReference type="Pfam" id="PF13639">
    <property type="entry name" value="zf-RING_2"/>
    <property type="match status" value="1"/>
</dbReference>
<evidence type="ECO:0000259" key="3">
    <source>
        <dbReference type="PROSITE" id="PS50089"/>
    </source>
</evidence>
<feature type="compositionally biased region" description="Polar residues" evidence="2">
    <location>
        <begin position="222"/>
        <end position="233"/>
    </location>
</feature>
<gene>
    <name evidence="4" type="ORF">PGLA1383_LOCUS52107</name>
</gene>
<dbReference type="InterPro" id="IPR013083">
    <property type="entry name" value="Znf_RING/FYVE/PHD"/>
</dbReference>
<dbReference type="EMBL" id="CAJNNV010031533">
    <property type="protein sequence ID" value="CAE8636698.1"/>
    <property type="molecule type" value="Genomic_DNA"/>
</dbReference>
<dbReference type="Proteomes" id="UP000654075">
    <property type="component" value="Unassembled WGS sequence"/>
</dbReference>
<feature type="region of interest" description="Disordered" evidence="2">
    <location>
        <begin position="215"/>
        <end position="258"/>
    </location>
</feature>
<feature type="region of interest" description="Disordered" evidence="2">
    <location>
        <begin position="1"/>
        <end position="31"/>
    </location>
</feature>
<dbReference type="SUPFAM" id="SSF57850">
    <property type="entry name" value="RING/U-box"/>
    <property type="match status" value="1"/>
</dbReference>
<sequence length="532" mass="57739">MTPAPAAPEDTHGSRERGAEKPESHGSGFRNVRQVIGHVGEPGAEEETAAVASVKQALLRSWVRGASLARHMVIVLRVTPSACWGPPRVVLLRATLSTGAAAHWQKPTSFADMRGSSLRCVGWGRYELRTNQTGDLVAVFRSEAPGAGCLALTGASLERLREIERHCWGPWRRSEIPALGYVCEVRWGPVPECPQEVLSEASRIASTKAKEMFEVVSRRTSRAGSNMSNASDTSEVSTASGGSSSSSSSNSSSASCSHCDPGRLCDINFGDGRRNESMVSHADGNLRLFRPTEINGDPVDPCSLRPSAHQISGLVCVRPSPGMVCAVCLGEAPESPPESVNLSDALFPIPLCLETQAYRSSRRPAWHKLPCGHVFHRSCILPWIRSGHACPLGRCAVPAAARVGRREMAFGAPHPPPMKGYAWRQLREGVMSRDIPTPQQLTTWAARLALAPVWRSRVAGSSGKSPPELLQALWFHWPEQLAHLLRPDSPLRPPPPHLRSGSRLTPMGAFFQQLIEENPWSEKSSSSCSWLV</sequence>
<dbReference type="InterPro" id="IPR001841">
    <property type="entry name" value="Znf_RING"/>
</dbReference>